<name>A0A5J9TXK4_9POAL</name>
<dbReference type="PANTHER" id="PTHR33103:SF27">
    <property type="entry name" value="OS04G0594700 PROTEIN"/>
    <property type="match status" value="1"/>
</dbReference>
<evidence type="ECO:0008006" key="3">
    <source>
        <dbReference type="Google" id="ProtNLM"/>
    </source>
</evidence>
<accession>A0A5J9TXK4</accession>
<feature type="non-terminal residue" evidence="1">
    <location>
        <position position="1"/>
    </location>
</feature>
<dbReference type="Pfam" id="PF05056">
    <property type="entry name" value="DUF674"/>
    <property type="match status" value="1"/>
</dbReference>
<dbReference type="Proteomes" id="UP000324897">
    <property type="component" value="Unassembled WGS sequence"/>
</dbReference>
<dbReference type="InterPro" id="IPR007750">
    <property type="entry name" value="DUF674"/>
</dbReference>
<reference evidence="1 2" key="1">
    <citation type="journal article" date="2019" name="Sci. Rep.">
        <title>A high-quality genome of Eragrostis curvula grass provides insights into Poaceae evolution and supports new strategies to enhance forage quality.</title>
        <authorList>
            <person name="Carballo J."/>
            <person name="Santos B.A.C.M."/>
            <person name="Zappacosta D."/>
            <person name="Garbus I."/>
            <person name="Selva J.P."/>
            <person name="Gallo C.A."/>
            <person name="Diaz A."/>
            <person name="Albertini E."/>
            <person name="Caccamo M."/>
            <person name="Echenique V."/>
        </authorList>
    </citation>
    <scope>NUCLEOTIDE SEQUENCE [LARGE SCALE GENOMIC DNA]</scope>
    <source>
        <strain evidence="2">cv. Victoria</strain>
        <tissue evidence="1">Leaf</tissue>
    </source>
</reference>
<dbReference type="PANTHER" id="PTHR33103">
    <property type="entry name" value="OS01G0153900 PROTEIN"/>
    <property type="match status" value="1"/>
</dbReference>
<evidence type="ECO:0000313" key="2">
    <source>
        <dbReference type="Proteomes" id="UP000324897"/>
    </source>
</evidence>
<gene>
    <name evidence="1" type="ORF">EJB05_39460</name>
</gene>
<keyword evidence="2" id="KW-1185">Reference proteome</keyword>
<organism evidence="1 2">
    <name type="scientific">Eragrostis curvula</name>
    <name type="common">weeping love grass</name>
    <dbReference type="NCBI Taxonomy" id="38414"/>
    <lineage>
        <taxon>Eukaryota</taxon>
        <taxon>Viridiplantae</taxon>
        <taxon>Streptophyta</taxon>
        <taxon>Embryophyta</taxon>
        <taxon>Tracheophyta</taxon>
        <taxon>Spermatophyta</taxon>
        <taxon>Magnoliopsida</taxon>
        <taxon>Liliopsida</taxon>
        <taxon>Poales</taxon>
        <taxon>Poaceae</taxon>
        <taxon>PACMAD clade</taxon>
        <taxon>Chloridoideae</taxon>
        <taxon>Eragrostideae</taxon>
        <taxon>Eragrostidinae</taxon>
        <taxon>Eragrostis</taxon>
    </lineage>
</organism>
<dbReference type="EMBL" id="RWGY01000031">
    <property type="protein sequence ID" value="TVU15917.1"/>
    <property type="molecule type" value="Genomic_DNA"/>
</dbReference>
<sequence>MAGALPAGNGKIQVKFLVDKEKRKVVFAESGKEFVDVLLSFLTLPLGTIVRLLGKESSLGCFDELYKSVETLDASHFQTKACKHMLLHPRSAAGRLQEDPVVRTDETNHRNIWVCGQKECFSDMFYYSSVPDVPCWQCGKSMDLLWSWNWQKIGGGTQDDGAFVRGGMTYATTDNLQIVPANTDNLMYLLRDLEIENVTMLEEQTIELGLDEVKSLLKRSLLSDQPLTGVIFNQSDEHTGTIEPPFTDVKVNTDNDPNSNSNVSKVKLLVSEINQSVVHAEVDEEFCSTLFSFLTLPLGHVIKVLGESSSISCMDNLYKSVEHSLSDCIKSDQCRNMLLFPRLAPFFSSDYFLRCDEVLPIVSSVTCCSPCIRNCTPFVLKEMKCSHGKTKLLAVNPKFPTTTTEAGGGYAKGPGKFLVTNELGVVPFSLINSFRALKEKEHSVSNLVTKEFTFTEAEVLNLLKAALVSREALSLVCLPNKQKRRPHHPHY</sequence>
<proteinExistence type="predicted"/>
<dbReference type="OrthoDB" id="675127at2759"/>
<dbReference type="AlphaFoldDB" id="A0A5J9TXK4"/>
<dbReference type="Gramene" id="TVU15917">
    <property type="protein sequence ID" value="TVU15917"/>
    <property type="gene ID" value="EJB05_39460"/>
</dbReference>
<protein>
    <recommendedName>
        <fullName evidence="3">DUF674 domain-containing protein</fullName>
    </recommendedName>
</protein>
<evidence type="ECO:0000313" key="1">
    <source>
        <dbReference type="EMBL" id="TVU15917.1"/>
    </source>
</evidence>
<comment type="caution">
    <text evidence="1">The sequence shown here is derived from an EMBL/GenBank/DDBJ whole genome shotgun (WGS) entry which is preliminary data.</text>
</comment>